<dbReference type="KEGG" id="thes:FHQ07_00305"/>
<dbReference type="Pfam" id="PF01041">
    <property type="entry name" value="DegT_DnrJ_EryC1"/>
    <property type="match status" value="1"/>
</dbReference>
<keyword evidence="5" id="KW-0032">Aminotransferase</keyword>
<dbReference type="PANTHER" id="PTHR30244:SF30">
    <property type="entry name" value="BLR5990 PROTEIN"/>
    <property type="match status" value="1"/>
</dbReference>
<dbReference type="RefSeq" id="WP_139714758.1">
    <property type="nucleotide sequence ID" value="NZ_CP040871.1"/>
</dbReference>
<gene>
    <name evidence="5" type="ORF">FHQ07_00305</name>
</gene>
<sequence>MQADDSFPALVAHVRALYGEGFIPLHRPVFEGNERRYLVDCIDSNFVSSVGAKVAEFEQQVAAFTGAKYAIATVNGTAALHVALQLARVQRGDEVISQALTFVATCNALRYAGADAVFIDVDLDTLGLSPLALRRWLSANAEVREGRAFNRTTGRRIAACVPMHTFGFPLRIAEVVAVCDEYGIPVVEDAAESLGSYVGGRHTGTFGKLATLSFNGNKTITTGGGGMIVTDDEVLARRAKHITTTAKIPHPYEFVHDEVGYNYRLPNLNAALGCAQMERLPEMLAAKAEVARRYAGFFEASGVRFVQPIEGATANRWLNAIVLHDQAQRDALLEYTNAQGVMTRPIWRLMSRLDMFKHCQHDGLENSQWLEARVVNLPSSVPDGAMRKFQG</sequence>
<dbReference type="GO" id="GO:0000271">
    <property type="term" value="P:polysaccharide biosynthetic process"/>
    <property type="evidence" value="ECO:0007669"/>
    <property type="project" value="TreeGrafter"/>
</dbReference>
<dbReference type="Gene3D" id="3.90.1150.10">
    <property type="entry name" value="Aspartate Aminotransferase, domain 1"/>
    <property type="match status" value="1"/>
</dbReference>
<dbReference type="NCBIfam" id="TIGR04181">
    <property type="entry name" value="NHT_00031"/>
    <property type="match status" value="1"/>
</dbReference>
<organism evidence="5 6">
    <name type="scientific">Thermomonas aquatica</name>
    <dbReference type="NCBI Taxonomy" id="2202149"/>
    <lineage>
        <taxon>Bacteria</taxon>
        <taxon>Pseudomonadati</taxon>
        <taxon>Pseudomonadota</taxon>
        <taxon>Gammaproteobacteria</taxon>
        <taxon>Lysobacterales</taxon>
        <taxon>Lysobacteraceae</taxon>
        <taxon>Thermomonas</taxon>
    </lineage>
</organism>
<keyword evidence="5" id="KW-0808">Transferase</keyword>
<evidence type="ECO:0000313" key="5">
    <source>
        <dbReference type="EMBL" id="QDA55869.1"/>
    </source>
</evidence>
<evidence type="ECO:0000256" key="2">
    <source>
        <dbReference type="PIRSR" id="PIRSR000390-1"/>
    </source>
</evidence>
<dbReference type="InterPro" id="IPR015424">
    <property type="entry name" value="PyrdxlP-dep_Trfase"/>
</dbReference>
<keyword evidence="1 3" id="KW-0663">Pyridoxal phosphate</keyword>
<evidence type="ECO:0000256" key="1">
    <source>
        <dbReference type="ARBA" id="ARBA00022898"/>
    </source>
</evidence>
<dbReference type="EMBL" id="CP040871">
    <property type="protein sequence ID" value="QDA55869.1"/>
    <property type="molecule type" value="Genomic_DNA"/>
</dbReference>
<evidence type="ECO:0000256" key="4">
    <source>
        <dbReference type="RuleBase" id="RU004508"/>
    </source>
</evidence>
<proteinExistence type="inferred from homology"/>
<dbReference type="Proteomes" id="UP000308149">
    <property type="component" value="Chromosome"/>
</dbReference>
<dbReference type="OrthoDB" id="9804264at2"/>
<dbReference type="InterPro" id="IPR026385">
    <property type="entry name" value="LegC-like"/>
</dbReference>
<protein>
    <submittedName>
        <fullName evidence="5">LegC family aminotransferase</fullName>
    </submittedName>
</protein>
<feature type="modified residue" description="N6-(pyridoxal phosphate)lysine" evidence="3">
    <location>
        <position position="218"/>
    </location>
</feature>
<dbReference type="InterPro" id="IPR015422">
    <property type="entry name" value="PyrdxlP-dep_Trfase_small"/>
</dbReference>
<reference evidence="5 6" key="1">
    <citation type="submission" date="2019-06" db="EMBL/GenBank/DDBJ databases">
        <title>Thermomonas aquatica sp. nov., isolated from an industrial wastewater treatment plant.</title>
        <authorList>
            <person name="Jeon J.H."/>
            <person name="Park D.-S."/>
        </authorList>
    </citation>
    <scope>NUCLEOTIDE SEQUENCE [LARGE SCALE GENOMIC DNA]</scope>
    <source>
        <strain evidence="5 6">SY21</strain>
    </source>
</reference>
<accession>A0A5B7ZMM2</accession>
<dbReference type="PANTHER" id="PTHR30244">
    <property type="entry name" value="TRANSAMINASE"/>
    <property type="match status" value="1"/>
</dbReference>
<dbReference type="GO" id="GO:0030170">
    <property type="term" value="F:pyridoxal phosphate binding"/>
    <property type="evidence" value="ECO:0007669"/>
    <property type="project" value="TreeGrafter"/>
</dbReference>
<dbReference type="CDD" id="cd00616">
    <property type="entry name" value="AHBA_syn"/>
    <property type="match status" value="1"/>
</dbReference>
<dbReference type="InterPro" id="IPR000653">
    <property type="entry name" value="DegT/StrS_aminotransferase"/>
</dbReference>
<dbReference type="PIRSF" id="PIRSF000390">
    <property type="entry name" value="PLP_StrS"/>
    <property type="match status" value="1"/>
</dbReference>
<keyword evidence="6" id="KW-1185">Reference proteome</keyword>
<feature type="active site" description="Proton acceptor" evidence="2">
    <location>
        <position position="218"/>
    </location>
</feature>
<dbReference type="SUPFAM" id="SSF53383">
    <property type="entry name" value="PLP-dependent transferases"/>
    <property type="match status" value="1"/>
</dbReference>
<dbReference type="GO" id="GO:0008483">
    <property type="term" value="F:transaminase activity"/>
    <property type="evidence" value="ECO:0007669"/>
    <property type="project" value="UniProtKB-KW"/>
</dbReference>
<dbReference type="Gene3D" id="3.40.640.10">
    <property type="entry name" value="Type I PLP-dependent aspartate aminotransferase-like (Major domain)"/>
    <property type="match status" value="1"/>
</dbReference>
<comment type="similarity">
    <text evidence="4">Belongs to the DegT/DnrJ/EryC1 family.</text>
</comment>
<evidence type="ECO:0000313" key="6">
    <source>
        <dbReference type="Proteomes" id="UP000308149"/>
    </source>
</evidence>
<dbReference type="AlphaFoldDB" id="A0A5B7ZMM2"/>
<dbReference type="InterPro" id="IPR015421">
    <property type="entry name" value="PyrdxlP-dep_Trfase_major"/>
</dbReference>
<name>A0A5B7ZMM2_9GAMM</name>
<evidence type="ECO:0000256" key="3">
    <source>
        <dbReference type="PIRSR" id="PIRSR000390-2"/>
    </source>
</evidence>